<dbReference type="PANTHER" id="PTHR34154">
    <property type="entry name" value="ALKALI-SENSITIVE LINKAGE PROTEIN 1"/>
    <property type="match status" value="1"/>
</dbReference>
<dbReference type="PANTHER" id="PTHR34154:SF3">
    <property type="entry name" value="ALKALI-SENSITIVE LINKAGE PROTEIN 1"/>
    <property type="match status" value="1"/>
</dbReference>
<feature type="signal peptide" evidence="1">
    <location>
        <begin position="1"/>
        <end position="17"/>
    </location>
</feature>
<comment type="caution">
    <text evidence="3">The sequence shown here is derived from an EMBL/GenBank/DDBJ whole genome shotgun (WGS) entry which is preliminary data.</text>
</comment>
<organism evidence="3 4">
    <name type="scientific">Boletus reticuloceps</name>
    <dbReference type="NCBI Taxonomy" id="495285"/>
    <lineage>
        <taxon>Eukaryota</taxon>
        <taxon>Fungi</taxon>
        <taxon>Dikarya</taxon>
        <taxon>Basidiomycota</taxon>
        <taxon>Agaricomycotina</taxon>
        <taxon>Agaricomycetes</taxon>
        <taxon>Agaricomycetidae</taxon>
        <taxon>Boletales</taxon>
        <taxon>Boletineae</taxon>
        <taxon>Boletaceae</taxon>
        <taxon>Boletoideae</taxon>
        <taxon>Boletus</taxon>
    </lineage>
</organism>
<name>A0A8I2YNL1_9AGAM</name>
<dbReference type="Gene3D" id="3.20.20.80">
    <property type="entry name" value="Glycosidases"/>
    <property type="match status" value="1"/>
</dbReference>
<dbReference type="GO" id="GO:0071966">
    <property type="term" value="P:fungal-type cell wall polysaccharide metabolic process"/>
    <property type="evidence" value="ECO:0007669"/>
    <property type="project" value="TreeGrafter"/>
</dbReference>
<keyword evidence="4" id="KW-1185">Reference proteome</keyword>
<proteinExistence type="predicted"/>
<dbReference type="InterPro" id="IPR024655">
    <property type="entry name" value="Asl1_glyco_hydro_catalytic"/>
</dbReference>
<dbReference type="Pfam" id="PF11790">
    <property type="entry name" value="Glyco_hydro_cc"/>
    <property type="match status" value="1"/>
</dbReference>
<evidence type="ECO:0000259" key="2">
    <source>
        <dbReference type="Pfam" id="PF11790"/>
    </source>
</evidence>
<gene>
    <name evidence="3" type="ORF">JVT61DRAFT_3357</name>
</gene>
<dbReference type="Proteomes" id="UP000683000">
    <property type="component" value="Unassembled WGS sequence"/>
</dbReference>
<dbReference type="InterPro" id="IPR017853">
    <property type="entry name" value="GH"/>
</dbReference>
<evidence type="ECO:0000313" key="4">
    <source>
        <dbReference type="Proteomes" id="UP000683000"/>
    </source>
</evidence>
<dbReference type="GO" id="GO:0009277">
    <property type="term" value="C:fungal-type cell wall"/>
    <property type="evidence" value="ECO:0007669"/>
    <property type="project" value="TreeGrafter"/>
</dbReference>
<evidence type="ECO:0000313" key="3">
    <source>
        <dbReference type="EMBL" id="KAG6375150.1"/>
    </source>
</evidence>
<feature type="domain" description="Asl1-like glycosyl hydrolase catalytic" evidence="2">
    <location>
        <begin position="38"/>
        <end position="263"/>
    </location>
</feature>
<sequence>MVSSAFVLLSVFAAAAAAKGGKRCLAWPWYNAPLNPGVFNNGNGEVVAIYDWETYRPPSTNDTGGLEFIGMQRCLDCDSSPLTWLPARLQEQGWHTVFTLNEPDLNGITPGQAAEWYIEHINPLPVAKALPAVSSSVGPGQGLDWVSDMITACAGQCHFDYVNAHWYGVSLEQFKSFIEGAHARFPNYRLVISEYALQPPATQDDQVAFFKQALPFLDNADYVELHCIYVATSPALAEAHGTSPDWVGNSLYNDDGSPSAVGELVLSPSSG</sequence>
<dbReference type="EMBL" id="JAGFBS010000015">
    <property type="protein sequence ID" value="KAG6375150.1"/>
    <property type="molecule type" value="Genomic_DNA"/>
</dbReference>
<dbReference type="AlphaFoldDB" id="A0A8I2YNL1"/>
<protein>
    <recommendedName>
        <fullName evidence="2">Asl1-like glycosyl hydrolase catalytic domain-containing protein</fullName>
    </recommendedName>
</protein>
<accession>A0A8I2YNL1</accession>
<dbReference type="InterPro" id="IPR053183">
    <property type="entry name" value="ASL1"/>
</dbReference>
<keyword evidence="1" id="KW-0732">Signal</keyword>
<dbReference type="SUPFAM" id="SSF51445">
    <property type="entry name" value="(Trans)glycosidases"/>
    <property type="match status" value="1"/>
</dbReference>
<dbReference type="OrthoDB" id="43654at2759"/>
<reference evidence="3" key="1">
    <citation type="submission" date="2021-03" db="EMBL/GenBank/DDBJ databases">
        <title>Evolutionary innovations through gain and loss of genes in the ectomycorrhizal Boletales.</title>
        <authorList>
            <person name="Wu G."/>
            <person name="Miyauchi S."/>
            <person name="Morin E."/>
            <person name="Yang Z.-L."/>
            <person name="Xu J."/>
            <person name="Martin F.M."/>
        </authorList>
    </citation>
    <scope>NUCLEOTIDE SEQUENCE</scope>
    <source>
        <strain evidence="3">BR01</strain>
    </source>
</reference>
<evidence type="ECO:0000256" key="1">
    <source>
        <dbReference type="SAM" id="SignalP"/>
    </source>
</evidence>
<feature type="chain" id="PRO_5034731079" description="Asl1-like glycosyl hydrolase catalytic domain-containing protein" evidence="1">
    <location>
        <begin position="18"/>
        <end position="271"/>
    </location>
</feature>